<dbReference type="Proteomes" id="UP000746751">
    <property type="component" value="Unassembled WGS sequence"/>
</dbReference>
<comment type="function">
    <text evidence="5">Catalyzes the deamination of various vicinal amino-alcohols to oxo compounds. Allows this organism to utilize ethanolamine as the sole source of nitrogen and carbon in the presence of external vitamin B12.</text>
</comment>
<comment type="caution">
    <text evidence="5">Lacks conserved residue(s) required for the propagation of feature annotation.</text>
</comment>
<accession>A0A921IQC1</accession>
<keyword evidence="3 5" id="KW-0170">Cobalt</keyword>
<dbReference type="HAMAP" id="MF_00601">
    <property type="entry name" value="EutC"/>
    <property type="match status" value="1"/>
</dbReference>
<dbReference type="GO" id="GO:0031471">
    <property type="term" value="C:ethanolamine degradation polyhedral organelle"/>
    <property type="evidence" value="ECO:0007669"/>
    <property type="project" value="UniProtKB-UniRule"/>
</dbReference>
<dbReference type="Pfam" id="PF05985">
    <property type="entry name" value="EutC"/>
    <property type="match status" value="1"/>
</dbReference>
<keyword evidence="4 5" id="KW-1283">Bacterial microcompartment</keyword>
<comment type="caution">
    <text evidence="6">The sequence shown here is derived from an EMBL/GenBank/DDBJ whole genome shotgun (WGS) entry which is preliminary data.</text>
</comment>
<sequence>MVDEKLVASITRAVLEQIGSAGVTGACCAPVAHRGDAGSLVQNGELIDLRTQENKTAITLEHAQNMDMVEQMRKTTPARIGVGSAGPRLRTRTYLTLRADHAGARDAVFRDVDEDLLARMGLFTVQTLCSDRNEHLTRPDLGRQLSEETKRELRSKCQMSPQVQVYVADGLSSQAIDANIEDFLPALMDGLQDLGIQTGTPFFMRYGRVPAMDVVSETLDAEVTMVLVGERPGLVTANSMSAYIAYRAKVGMPEGRRTVVSNIHSGGVPAPEAGAHVAQLIKTILEARTSGVDLQR</sequence>
<comment type="catalytic activity">
    <reaction evidence="5">
        <text>ethanolamine = acetaldehyde + NH4(+)</text>
        <dbReference type="Rhea" id="RHEA:15313"/>
        <dbReference type="ChEBI" id="CHEBI:15343"/>
        <dbReference type="ChEBI" id="CHEBI:28938"/>
        <dbReference type="ChEBI" id="CHEBI:57603"/>
        <dbReference type="EC" id="4.3.1.7"/>
    </reaction>
</comment>
<dbReference type="InterPro" id="IPR042251">
    <property type="entry name" value="EutC_C"/>
</dbReference>
<dbReference type="GO" id="GO:0006520">
    <property type="term" value="P:amino acid metabolic process"/>
    <property type="evidence" value="ECO:0007669"/>
    <property type="project" value="InterPro"/>
</dbReference>
<comment type="subcellular location">
    <subcellularLocation>
        <location evidence="5">Bacterial microcompartment</location>
    </subcellularLocation>
</comment>
<comment type="subunit">
    <text evidence="5">The basic unit is a heterodimer which dimerizes to form tetramers. The heterotetramers trimerize; 6 large subunits form a core ring with 6 small subunits projecting outwards.</text>
</comment>
<evidence type="ECO:0000256" key="5">
    <source>
        <dbReference type="HAMAP-Rule" id="MF_00601"/>
    </source>
</evidence>
<feature type="binding site" evidence="5">
    <location>
        <position position="209"/>
    </location>
    <ligand>
        <name>adenosylcob(III)alamin</name>
        <dbReference type="ChEBI" id="CHEBI:18408"/>
    </ligand>
</feature>
<dbReference type="GO" id="GO:0046336">
    <property type="term" value="P:ethanolamine catabolic process"/>
    <property type="evidence" value="ECO:0007669"/>
    <property type="project" value="UniProtKB-UniRule"/>
</dbReference>
<dbReference type="GO" id="GO:0008851">
    <property type="term" value="F:ethanolamine ammonia-lyase activity"/>
    <property type="evidence" value="ECO:0007669"/>
    <property type="project" value="UniProtKB-UniRule"/>
</dbReference>
<evidence type="ECO:0000256" key="1">
    <source>
        <dbReference type="ARBA" id="ARBA00022628"/>
    </source>
</evidence>
<dbReference type="Gene3D" id="3.40.50.11240">
    <property type="entry name" value="Ethanolamine ammonia-lyase light chain (EutC)"/>
    <property type="match status" value="1"/>
</dbReference>
<dbReference type="EC" id="4.3.1.7" evidence="5"/>
<dbReference type="PANTHER" id="PTHR39330:SF1">
    <property type="entry name" value="ETHANOLAMINE AMMONIA-LYASE SMALL SUBUNIT"/>
    <property type="match status" value="1"/>
</dbReference>
<dbReference type="Gene3D" id="1.10.30.40">
    <property type="entry name" value="Ethanolamine ammonia-lyase light chain (EutC), N-terminal domain"/>
    <property type="match status" value="1"/>
</dbReference>
<evidence type="ECO:0000313" key="7">
    <source>
        <dbReference type="Proteomes" id="UP000746751"/>
    </source>
</evidence>
<dbReference type="GO" id="GO:0009350">
    <property type="term" value="C:ethanolamine ammonia-lyase complex"/>
    <property type="evidence" value="ECO:0007669"/>
    <property type="project" value="UniProtKB-UniRule"/>
</dbReference>
<protein>
    <recommendedName>
        <fullName evidence="5">Ethanolamine ammonia-lyase small subunit</fullName>
        <shortName evidence="5">EAL small subunit</shortName>
        <ecNumber evidence="5">4.3.1.7</ecNumber>
    </recommendedName>
</protein>
<dbReference type="GO" id="GO:0031419">
    <property type="term" value="F:cobalamin binding"/>
    <property type="evidence" value="ECO:0007669"/>
    <property type="project" value="UniProtKB-UniRule"/>
</dbReference>
<keyword evidence="2 5" id="KW-0456">Lyase</keyword>
<name>A0A921IQC1_9ACTN</name>
<dbReference type="NCBIfam" id="NF003971">
    <property type="entry name" value="PRK05465.1"/>
    <property type="match status" value="1"/>
</dbReference>
<reference evidence="6" key="1">
    <citation type="journal article" date="2021" name="PeerJ">
        <title>Extensive microbial diversity within the chicken gut microbiome revealed by metagenomics and culture.</title>
        <authorList>
            <person name="Gilroy R."/>
            <person name="Ravi A."/>
            <person name="Getino M."/>
            <person name="Pursley I."/>
            <person name="Horton D.L."/>
            <person name="Alikhan N.F."/>
            <person name="Baker D."/>
            <person name="Gharbi K."/>
            <person name="Hall N."/>
            <person name="Watson M."/>
            <person name="Adriaenssens E.M."/>
            <person name="Foster-Nyarko E."/>
            <person name="Jarju S."/>
            <person name="Secka A."/>
            <person name="Antonio M."/>
            <person name="Oren A."/>
            <person name="Chaudhuri R.R."/>
            <person name="La Ragione R."/>
            <person name="Hildebrand F."/>
            <person name="Pallen M.J."/>
        </authorList>
    </citation>
    <scope>NUCLEOTIDE SEQUENCE</scope>
    <source>
        <strain evidence="6">ChiGjej2B2-7701</strain>
    </source>
</reference>
<dbReference type="EMBL" id="DYVF01000059">
    <property type="protein sequence ID" value="HJG31700.1"/>
    <property type="molecule type" value="Genomic_DNA"/>
</dbReference>
<feature type="binding site" evidence="5">
    <location>
        <position position="230"/>
    </location>
    <ligand>
        <name>adenosylcob(III)alamin</name>
        <dbReference type="ChEBI" id="CHEBI:18408"/>
    </ligand>
</feature>
<keyword evidence="1 5" id="KW-0846">Cobalamin</keyword>
<organism evidence="6 7">
    <name type="scientific">Collinsella ihumii</name>
    <dbReference type="NCBI Taxonomy" id="1720204"/>
    <lineage>
        <taxon>Bacteria</taxon>
        <taxon>Bacillati</taxon>
        <taxon>Actinomycetota</taxon>
        <taxon>Coriobacteriia</taxon>
        <taxon>Coriobacteriales</taxon>
        <taxon>Coriobacteriaceae</taxon>
        <taxon>Collinsella</taxon>
    </lineage>
</organism>
<dbReference type="AlphaFoldDB" id="A0A921IQC1"/>
<dbReference type="InterPro" id="IPR009246">
    <property type="entry name" value="EutC"/>
</dbReference>
<dbReference type="PANTHER" id="PTHR39330">
    <property type="entry name" value="ETHANOLAMINE AMMONIA-LYASE LIGHT CHAIN"/>
    <property type="match status" value="1"/>
</dbReference>
<comment type="pathway">
    <text evidence="5">Amine and polyamine degradation; ethanolamine degradation.</text>
</comment>
<comment type="cofactor">
    <cofactor evidence="5">
        <name>adenosylcob(III)alamin</name>
        <dbReference type="ChEBI" id="CHEBI:18408"/>
    </cofactor>
    <text evidence="5">Binds between the large and small subunits.</text>
</comment>
<gene>
    <name evidence="5 6" type="primary">eutC</name>
    <name evidence="6" type="ORF">K8U80_09965</name>
</gene>
<dbReference type="PROSITE" id="PS51257">
    <property type="entry name" value="PROKAR_LIPOPROTEIN"/>
    <property type="match status" value="1"/>
</dbReference>
<proteinExistence type="inferred from homology"/>
<reference evidence="6" key="2">
    <citation type="submission" date="2021-09" db="EMBL/GenBank/DDBJ databases">
        <authorList>
            <person name="Gilroy R."/>
        </authorList>
    </citation>
    <scope>NUCLEOTIDE SEQUENCE</scope>
    <source>
        <strain evidence="6">ChiGjej2B2-7701</strain>
    </source>
</reference>
<evidence type="ECO:0000313" key="6">
    <source>
        <dbReference type="EMBL" id="HJG31700.1"/>
    </source>
</evidence>
<dbReference type="PIRSF" id="PIRSF018982">
    <property type="entry name" value="EutC"/>
    <property type="match status" value="1"/>
</dbReference>
<evidence type="ECO:0000256" key="2">
    <source>
        <dbReference type="ARBA" id="ARBA00023239"/>
    </source>
</evidence>
<evidence type="ECO:0000256" key="4">
    <source>
        <dbReference type="ARBA" id="ARBA00024446"/>
    </source>
</evidence>
<comment type="similarity">
    <text evidence="5">Belongs to the EutC family.</text>
</comment>
<dbReference type="InterPro" id="IPR042255">
    <property type="entry name" value="EutC_N"/>
</dbReference>
<evidence type="ECO:0000256" key="3">
    <source>
        <dbReference type="ARBA" id="ARBA00023285"/>
    </source>
</evidence>